<gene>
    <name evidence="1" type="ORF">CY34DRAFT_813380</name>
</gene>
<sequence>MSATSKRLAELHGAYARVRVHQAQARCMHISPQRCRDEIIIVGRLPWSFDPTSDHASNCRVSKILRC</sequence>
<organism evidence="1 2">
    <name type="scientific">Suillus luteus UH-Slu-Lm8-n1</name>
    <dbReference type="NCBI Taxonomy" id="930992"/>
    <lineage>
        <taxon>Eukaryota</taxon>
        <taxon>Fungi</taxon>
        <taxon>Dikarya</taxon>
        <taxon>Basidiomycota</taxon>
        <taxon>Agaricomycotina</taxon>
        <taxon>Agaricomycetes</taxon>
        <taxon>Agaricomycetidae</taxon>
        <taxon>Boletales</taxon>
        <taxon>Suillineae</taxon>
        <taxon>Suillaceae</taxon>
        <taxon>Suillus</taxon>
    </lineage>
</organism>
<protein>
    <submittedName>
        <fullName evidence="1">Uncharacterized protein</fullName>
    </submittedName>
</protein>
<reference evidence="1 2" key="1">
    <citation type="submission" date="2014-04" db="EMBL/GenBank/DDBJ databases">
        <authorList>
            <consortium name="DOE Joint Genome Institute"/>
            <person name="Kuo A."/>
            <person name="Ruytinx J."/>
            <person name="Rineau F."/>
            <person name="Colpaert J."/>
            <person name="Kohler A."/>
            <person name="Nagy L.G."/>
            <person name="Floudas D."/>
            <person name="Copeland A."/>
            <person name="Barry K.W."/>
            <person name="Cichocki N."/>
            <person name="Veneault-Fourrey C."/>
            <person name="LaButti K."/>
            <person name="Lindquist E.A."/>
            <person name="Lipzen A."/>
            <person name="Lundell T."/>
            <person name="Morin E."/>
            <person name="Murat C."/>
            <person name="Sun H."/>
            <person name="Tunlid A."/>
            <person name="Henrissat B."/>
            <person name="Grigoriev I.V."/>
            <person name="Hibbett D.S."/>
            <person name="Martin F."/>
            <person name="Nordberg H.P."/>
            <person name="Cantor M.N."/>
            <person name="Hua S.X."/>
        </authorList>
    </citation>
    <scope>NUCLEOTIDE SEQUENCE [LARGE SCALE GENOMIC DNA]</scope>
    <source>
        <strain evidence="1 2">UH-Slu-Lm8-n1</strain>
    </source>
</reference>
<keyword evidence="2" id="KW-1185">Reference proteome</keyword>
<proteinExistence type="predicted"/>
<evidence type="ECO:0000313" key="2">
    <source>
        <dbReference type="Proteomes" id="UP000054485"/>
    </source>
</evidence>
<name>A0A0D0AP40_9AGAM</name>
<dbReference type="HOGENOM" id="CLU_2814149_0_0_1"/>
<reference evidence="2" key="2">
    <citation type="submission" date="2015-01" db="EMBL/GenBank/DDBJ databases">
        <title>Evolutionary Origins and Diversification of the Mycorrhizal Mutualists.</title>
        <authorList>
            <consortium name="DOE Joint Genome Institute"/>
            <consortium name="Mycorrhizal Genomics Consortium"/>
            <person name="Kohler A."/>
            <person name="Kuo A."/>
            <person name="Nagy L.G."/>
            <person name="Floudas D."/>
            <person name="Copeland A."/>
            <person name="Barry K.W."/>
            <person name="Cichocki N."/>
            <person name="Veneault-Fourrey C."/>
            <person name="LaButti K."/>
            <person name="Lindquist E.A."/>
            <person name="Lipzen A."/>
            <person name="Lundell T."/>
            <person name="Morin E."/>
            <person name="Murat C."/>
            <person name="Riley R."/>
            <person name="Ohm R."/>
            <person name="Sun H."/>
            <person name="Tunlid A."/>
            <person name="Henrissat B."/>
            <person name="Grigoriev I.V."/>
            <person name="Hibbett D.S."/>
            <person name="Martin F."/>
        </authorList>
    </citation>
    <scope>NUCLEOTIDE SEQUENCE [LARGE SCALE GENOMIC DNA]</scope>
    <source>
        <strain evidence="2">UH-Slu-Lm8-n1</strain>
    </source>
</reference>
<evidence type="ECO:0000313" key="1">
    <source>
        <dbReference type="EMBL" id="KIK33763.1"/>
    </source>
</evidence>
<dbReference type="Proteomes" id="UP000054485">
    <property type="component" value="Unassembled WGS sequence"/>
</dbReference>
<dbReference type="AlphaFoldDB" id="A0A0D0AP40"/>
<dbReference type="EMBL" id="KN835873">
    <property type="protein sequence ID" value="KIK33763.1"/>
    <property type="molecule type" value="Genomic_DNA"/>
</dbReference>
<dbReference type="InParanoid" id="A0A0D0AP40"/>
<accession>A0A0D0AP40</accession>